<keyword evidence="1" id="KW-0175">Coiled coil</keyword>
<organism evidence="3 4">
    <name type="scientific">Basfia succiniciproducens</name>
    <dbReference type="NCBI Taxonomy" id="653940"/>
    <lineage>
        <taxon>Bacteria</taxon>
        <taxon>Pseudomonadati</taxon>
        <taxon>Pseudomonadota</taxon>
        <taxon>Gammaproteobacteria</taxon>
        <taxon>Pasteurellales</taxon>
        <taxon>Pasteurellaceae</taxon>
        <taxon>Basfia</taxon>
    </lineage>
</organism>
<accession>A0A1G5CGG9</accession>
<dbReference type="Proteomes" id="UP000199588">
    <property type="component" value="Unassembled WGS sequence"/>
</dbReference>
<reference evidence="3 4" key="1">
    <citation type="submission" date="2016-10" db="EMBL/GenBank/DDBJ databases">
        <authorList>
            <person name="Varghese N."/>
            <person name="Submissions S."/>
        </authorList>
    </citation>
    <scope>NUCLEOTIDE SEQUENCE [LARGE SCALE GENOMIC DNA]</scope>
    <source>
        <strain evidence="3 4">DSM 22022</strain>
    </source>
</reference>
<feature type="coiled-coil region" evidence="1">
    <location>
        <begin position="44"/>
        <end position="71"/>
    </location>
</feature>
<comment type="caution">
    <text evidence="3">The sequence shown here is derived from an EMBL/GenBank/DDBJ whole genome shotgun (WGS) entry which is preliminary data.</text>
</comment>
<evidence type="ECO:0000313" key="4">
    <source>
        <dbReference type="Proteomes" id="UP000199588"/>
    </source>
</evidence>
<sequence length="146" mass="16037">MKHSMIKTVAFAFITAAFSMQAMAVSPMEREIVRNISNQTHQPVKAETNRYEALKTELDAKLAQLSQASDMTAFNALATDAKELAQQTKAAVLAQTFDFGEASDNRRAELDADYSGWKLNKLIDSLDQAATKADLAAAKTEIRSHI</sequence>
<feature type="signal peptide" evidence="2">
    <location>
        <begin position="1"/>
        <end position="24"/>
    </location>
</feature>
<evidence type="ECO:0000256" key="1">
    <source>
        <dbReference type="SAM" id="Coils"/>
    </source>
</evidence>
<keyword evidence="4" id="KW-1185">Reference proteome</keyword>
<dbReference type="RefSeq" id="WP_090655112.1">
    <property type="nucleotide sequence ID" value="NZ_CP015031.1"/>
</dbReference>
<feature type="chain" id="PRO_5045940020" evidence="2">
    <location>
        <begin position="25"/>
        <end position="146"/>
    </location>
</feature>
<evidence type="ECO:0000256" key="2">
    <source>
        <dbReference type="SAM" id="SignalP"/>
    </source>
</evidence>
<evidence type="ECO:0000313" key="3">
    <source>
        <dbReference type="EMBL" id="SCY01378.1"/>
    </source>
</evidence>
<keyword evidence="2" id="KW-0732">Signal</keyword>
<proteinExistence type="predicted"/>
<protein>
    <submittedName>
        <fullName evidence="3">Uncharacterized protein</fullName>
    </submittedName>
</protein>
<dbReference type="EMBL" id="FMUQ01000008">
    <property type="protein sequence ID" value="SCY01378.1"/>
    <property type="molecule type" value="Genomic_DNA"/>
</dbReference>
<gene>
    <name evidence="3" type="ORF">SAMN02910354_01160</name>
</gene>
<name>A0A1G5CGG9_9PAST</name>